<reference evidence="1" key="1">
    <citation type="submission" date="2017-08" db="EMBL/GenBank/DDBJ databases">
        <title>Complete Genome Sequence of Francisella noatunensis subsp. orientalis strain FNO190.</title>
        <authorList>
            <person name="Pereira F.L."/>
            <person name="Goncalves L.A."/>
            <person name="Guilherme T.C."/>
            <person name="Soares S.C."/>
            <person name="Dorella F.A."/>
            <person name="Carvalho A.F."/>
            <person name="Leibowitz M.P."/>
            <person name="Leal C.A.G."/>
            <person name="Azevedo V.A.C."/>
            <person name="Figueiredo H.C.P."/>
        </authorList>
    </citation>
    <scope>NUCLEOTIDE SEQUENCE</scope>
    <source>
        <strain evidence="1">FNO190</strain>
    </source>
</reference>
<evidence type="ECO:0000313" key="1">
    <source>
        <dbReference type="EMBL" id="AKN89366.1"/>
    </source>
</evidence>
<organism evidence="1 2">
    <name type="scientific">Francisella orientalis</name>
    <dbReference type="NCBI Taxonomy" id="299583"/>
    <lineage>
        <taxon>Bacteria</taxon>
        <taxon>Pseudomonadati</taxon>
        <taxon>Pseudomonadota</taxon>
        <taxon>Gammaproteobacteria</taxon>
        <taxon>Thiotrichales</taxon>
        <taxon>Francisellaceae</taxon>
        <taxon>Francisella</taxon>
    </lineage>
</organism>
<name>A0ABM5U826_9GAMM</name>
<gene>
    <name evidence="1" type="ORF">FNO190_1791</name>
</gene>
<protein>
    <submittedName>
        <fullName evidence="1">Uncharacterized protein</fullName>
    </submittedName>
</protein>
<evidence type="ECO:0000313" key="2">
    <source>
        <dbReference type="Proteomes" id="UP000035930"/>
    </source>
</evidence>
<dbReference type="EMBL" id="CP011923">
    <property type="protein sequence ID" value="AKN89366.1"/>
    <property type="molecule type" value="Genomic_DNA"/>
</dbReference>
<sequence length="33" mass="4092">MIKIISSLMIAQLELKYKVIRNFKPYRYYKIIN</sequence>
<dbReference type="Proteomes" id="UP000035930">
    <property type="component" value="Chromosome"/>
</dbReference>
<keyword evidence="2" id="KW-1185">Reference proteome</keyword>
<proteinExistence type="predicted"/>
<accession>A0ABM5U826</accession>